<dbReference type="SUPFAM" id="SSF52540">
    <property type="entry name" value="P-loop containing nucleoside triphosphate hydrolases"/>
    <property type="match status" value="2"/>
</dbReference>
<dbReference type="Pfam" id="PF00005">
    <property type="entry name" value="ABC_tran"/>
    <property type="match status" value="2"/>
</dbReference>
<reference evidence="8" key="2">
    <citation type="submission" date="2010-01" db="EMBL/GenBank/DDBJ databases">
        <title>The complete genome of Conexibacter woesei DSM 14684.</title>
        <authorList>
            <consortium name="US DOE Joint Genome Institute (JGI-PGF)"/>
            <person name="Lucas S."/>
            <person name="Copeland A."/>
            <person name="Lapidus A."/>
            <person name="Glavina del Rio T."/>
            <person name="Dalin E."/>
            <person name="Tice H."/>
            <person name="Bruce D."/>
            <person name="Goodwin L."/>
            <person name="Pitluck S."/>
            <person name="Kyrpides N."/>
            <person name="Mavromatis K."/>
            <person name="Ivanova N."/>
            <person name="Mikhailova N."/>
            <person name="Chertkov O."/>
            <person name="Brettin T."/>
            <person name="Detter J.C."/>
            <person name="Han C."/>
            <person name="Larimer F."/>
            <person name="Land M."/>
            <person name="Hauser L."/>
            <person name="Markowitz V."/>
            <person name="Cheng J.-F."/>
            <person name="Hugenholtz P."/>
            <person name="Woyke T."/>
            <person name="Wu D."/>
            <person name="Pukall R."/>
            <person name="Steenblock K."/>
            <person name="Schneider S."/>
            <person name="Klenk H.-P."/>
            <person name="Eisen J.A."/>
        </authorList>
    </citation>
    <scope>NUCLEOTIDE SEQUENCE [LARGE SCALE GENOMIC DNA]</scope>
    <source>
        <strain evidence="8">DSM 14684 / CIP 108061 / JCM 11494 / NBRC 100937 / ID131577</strain>
    </source>
</reference>
<feature type="domain" description="ABC transporter" evidence="6">
    <location>
        <begin position="272"/>
        <end position="509"/>
    </location>
</feature>
<name>D3F6F9_CONWI</name>
<evidence type="ECO:0000256" key="4">
    <source>
        <dbReference type="ARBA" id="ARBA00022840"/>
    </source>
</evidence>
<dbReference type="PANTHER" id="PTHR43790:SF9">
    <property type="entry name" value="GALACTOFURANOSE TRANSPORTER ATP-BINDING PROTEIN YTFR"/>
    <property type="match status" value="1"/>
</dbReference>
<dbReference type="KEGG" id="cwo:Cwoe_2301"/>
<dbReference type="PANTHER" id="PTHR43790">
    <property type="entry name" value="CARBOHYDRATE TRANSPORT ATP-BINDING PROTEIN MG119-RELATED"/>
    <property type="match status" value="1"/>
</dbReference>
<dbReference type="GO" id="GO:0016887">
    <property type="term" value="F:ATP hydrolysis activity"/>
    <property type="evidence" value="ECO:0007669"/>
    <property type="project" value="InterPro"/>
</dbReference>
<evidence type="ECO:0000256" key="5">
    <source>
        <dbReference type="SAM" id="MobiDB-lite"/>
    </source>
</evidence>
<dbReference type="CDD" id="cd03216">
    <property type="entry name" value="ABC_Carb_Monos_I"/>
    <property type="match status" value="1"/>
</dbReference>
<feature type="region of interest" description="Disordered" evidence="5">
    <location>
        <begin position="249"/>
        <end position="268"/>
    </location>
</feature>
<keyword evidence="4" id="KW-0067">ATP-binding</keyword>
<proteinExistence type="predicted"/>
<organism evidence="7 8">
    <name type="scientific">Conexibacter woesei (strain DSM 14684 / CCUG 47730 / CIP 108061 / JCM 11494 / NBRC 100937 / ID131577)</name>
    <dbReference type="NCBI Taxonomy" id="469383"/>
    <lineage>
        <taxon>Bacteria</taxon>
        <taxon>Bacillati</taxon>
        <taxon>Actinomycetota</taxon>
        <taxon>Thermoleophilia</taxon>
        <taxon>Solirubrobacterales</taxon>
        <taxon>Conexibacteraceae</taxon>
        <taxon>Conexibacter</taxon>
    </lineage>
</organism>
<dbReference type="PROSITE" id="PS00211">
    <property type="entry name" value="ABC_TRANSPORTER_1"/>
    <property type="match status" value="1"/>
</dbReference>
<reference evidence="7 8" key="1">
    <citation type="journal article" date="2010" name="Stand. Genomic Sci.">
        <title>Complete genome sequence of Conexibacter woesei type strain (ID131577).</title>
        <authorList>
            <person name="Pukall R."/>
            <person name="Lapidus A."/>
            <person name="Glavina Del Rio T."/>
            <person name="Copeland A."/>
            <person name="Tice H."/>
            <person name="Cheng J.-F."/>
            <person name="Lucas S."/>
            <person name="Chen F."/>
            <person name="Nolan M."/>
            <person name="Bruce D."/>
            <person name="Goodwin L."/>
            <person name="Pitluck S."/>
            <person name="Mavromatis K."/>
            <person name="Ivanova N."/>
            <person name="Ovchinnikova G."/>
            <person name="Pati A."/>
            <person name="Chen A."/>
            <person name="Palaniappan K."/>
            <person name="Land M."/>
            <person name="Hauser L."/>
            <person name="Chang Y.-J."/>
            <person name="Jeffries C.D."/>
            <person name="Chain P."/>
            <person name="Meincke L."/>
            <person name="Sims D."/>
            <person name="Brettin T."/>
            <person name="Detter J.C."/>
            <person name="Rohde M."/>
            <person name="Goeker M."/>
            <person name="Bristow J."/>
            <person name="Eisen J.A."/>
            <person name="Markowitz V."/>
            <person name="Kyrpides N.C."/>
            <person name="Klenk H.-P."/>
            <person name="Hugenholtz P."/>
        </authorList>
    </citation>
    <scope>NUCLEOTIDE SEQUENCE [LARGE SCALE GENOMIC DNA]</scope>
    <source>
        <strain evidence="8">DSM 14684 / CIP 108061 / JCM 11494 / NBRC 100937 / ID131577</strain>
    </source>
</reference>
<dbReference type="Gene3D" id="3.40.50.300">
    <property type="entry name" value="P-loop containing nucleotide triphosphate hydrolases"/>
    <property type="match status" value="2"/>
</dbReference>
<keyword evidence="1" id="KW-0813">Transport</keyword>
<dbReference type="CDD" id="cd03215">
    <property type="entry name" value="ABC_Carb_Monos_II"/>
    <property type="match status" value="1"/>
</dbReference>
<accession>D3F6F9</accession>
<dbReference type="HOGENOM" id="CLU_000604_92_3_11"/>
<dbReference type="InterPro" id="IPR003593">
    <property type="entry name" value="AAA+_ATPase"/>
</dbReference>
<dbReference type="InterPro" id="IPR003439">
    <property type="entry name" value="ABC_transporter-like_ATP-bd"/>
</dbReference>
<evidence type="ECO:0000256" key="2">
    <source>
        <dbReference type="ARBA" id="ARBA00022737"/>
    </source>
</evidence>
<evidence type="ECO:0000256" key="3">
    <source>
        <dbReference type="ARBA" id="ARBA00022741"/>
    </source>
</evidence>
<keyword evidence="2" id="KW-0677">Repeat</keyword>
<evidence type="ECO:0000256" key="1">
    <source>
        <dbReference type="ARBA" id="ARBA00022448"/>
    </source>
</evidence>
<protein>
    <submittedName>
        <fullName evidence="7">ABC transporter related protein</fullName>
    </submittedName>
</protein>
<dbReference type="Proteomes" id="UP000008229">
    <property type="component" value="Chromosome"/>
</dbReference>
<dbReference type="EMBL" id="CP001854">
    <property type="protein sequence ID" value="ADB50726.1"/>
    <property type="molecule type" value="Genomic_DNA"/>
</dbReference>
<feature type="domain" description="ABC transporter" evidence="6">
    <location>
        <begin position="16"/>
        <end position="253"/>
    </location>
</feature>
<dbReference type="SMART" id="SM00382">
    <property type="entry name" value="AAA"/>
    <property type="match status" value="2"/>
</dbReference>
<gene>
    <name evidence="7" type="ordered locus">Cwoe_2301</name>
</gene>
<dbReference type="PROSITE" id="PS50893">
    <property type="entry name" value="ABC_TRANSPORTER_2"/>
    <property type="match status" value="2"/>
</dbReference>
<dbReference type="STRING" id="469383.Cwoe_2301"/>
<dbReference type="InterPro" id="IPR017871">
    <property type="entry name" value="ABC_transporter-like_CS"/>
</dbReference>
<evidence type="ECO:0000313" key="7">
    <source>
        <dbReference type="EMBL" id="ADB50726.1"/>
    </source>
</evidence>
<evidence type="ECO:0000313" key="8">
    <source>
        <dbReference type="Proteomes" id="UP000008229"/>
    </source>
</evidence>
<sequence>MRRMPFAADSPAGALLTATRLTKRYGATTALDGVGIELRAGEVHALVGENGAGKSTLGKLIAGLVRPDGGELSLDGRPVSFRGPGEAVAHGIVGIQQEIALVPQLTVMENVMLGRERRSRLTGLVDRVRLRREFDAVVERSGFAVRGGDRVGGLRLAEQQKVEIMRALARDARVIVMDEPTSSLGQDDAEALQGVVRQLCAGGVAVVYVSHFLREVLAVSDRITVLRNGRLVRSEPAAALTAEELVRSMTGGEQPVHERRSRHAAAAGPPRLRLDGLTRAPDFEDVSLEVAAGEVVVLAGLVGAGRTEVARAVFGAERADCGTIELDGRAVSIRSPRDAMRLGIALVPESRKTEGLVLDQSGLWNAALPVLAECTTAGLVRRRAATAKAASSLAAAGVRAERVRSPVRHLSGGNQQKVLFAKWLATAPRVLIADEPTRGVDIATKRAIQQLIVELAESGLAVLLISSELEEVLPIASRVVVMRRGRVVGEIAGSEATHDVVTRHALGEAPDTKERRA</sequence>
<dbReference type="InterPro" id="IPR027417">
    <property type="entry name" value="P-loop_NTPase"/>
</dbReference>
<dbReference type="GO" id="GO:0005524">
    <property type="term" value="F:ATP binding"/>
    <property type="evidence" value="ECO:0007669"/>
    <property type="project" value="UniProtKB-KW"/>
</dbReference>
<evidence type="ECO:0000259" key="6">
    <source>
        <dbReference type="PROSITE" id="PS50893"/>
    </source>
</evidence>
<keyword evidence="3" id="KW-0547">Nucleotide-binding</keyword>
<dbReference type="InterPro" id="IPR050107">
    <property type="entry name" value="ABC_carbohydrate_import_ATPase"/>
</dbReference>
<dbReference type="eggNOG" id="COG1129">
    <property type="taxonomic scope" value="Bacteria"/>
</dbReference>
<dbReference type="AlphaFoldDB" id="D3F6F9"/>
<keyword evidence="8" id="KW-1185">Reference proteome</keyword>